<sequence>MKIIITMPNLMERRKIKKQLMSAGQSPVYNIYYTDSVPIQQVPNFTRNLAKSFPQVNKASSLRTRRQPKTNGFFRRTRHFARDKSYYFDVPFFPGEEQRQRMEQYTMSQSKPPTVEIYKNYEQPICPEQLNYLNYQRNQYANDYLLPNYGYHYKKSCHAANMLELTKSYQQMLSTEQTRSFDNCATSIDLNTKRNEISVSTVDTSNQLITVPTQPVNSGNDNSMNIEVHPLRHEEIGEENANKTINEKSEQSLDGNDTIREFLKEEVGGPCCEIGDRVVNGELIGGDVLTKTCSFFNKKRMSLLRKLSARIRKNKAKPVAKVSRLPQTSTCPVSELAKFKNIQSTDLLTFKIQSDNSNWLNAQSNQVTLRKLSNGTEVIVSSMDDDVRSFAYSAQEILSPRQMISSMTNVYAEQRDAENHLRMSERKCEYQKTPNNVKSNSSIGSNFQTEKFISFQDIEEKVENRITRSGFITNTERELLDNILDQRGAKSEVNERYPEKLLENKKSENIHFKNDIEIRDILNKDTTRSMKNNEVLHRRHRDKIYQNSKRIKSQIETHPTVTKENNHHTASMISFICESCKLSNQDKEKEETNPSLLIDSNKFYRQKCNCSKEYVQSDYTVLKTTNNVKSVSNKFESSKSCRHDSASNRVNYCSRNSLKKYNDNLPPEGTANHYVNVNPLAPHIQMDNKNNNSNRIYSENGNLTCCGLIMYGQKDSSPSTIRGHYCNRTIPVCGTVSQGISPRYEPNFMSPPYHEQGPFWLQHPQYRQRYGYKRHCEQENLRVRHHHYHRDLRRQFSAFDDGNVDDPTSHLEFSPPLVLRSLAKAANIILTSIFGRTTVPMSNRTQQRQQYRQSNHHDSIITIRDRRVNREGMCCRRNSENFKEARKTQDPQRH</sequence>
<protein>
    <submittedName>
        <fullName evidence="2">Uncharacterized protein LOC107272211 isoform X1</fullName>
    </submittedName>
</protein>
<dbReference type="GeneID" id="107272211"/>
<dbReference type="KEGG" id="ccin:107272211"/>
<organism evidence="1 2">
    <name type="scientific">Cephus cinctus</name>
    <name type="common">Wheat stem sawfly</name>
    <dbReference type="NCBI Taxonomy" id="211228"/>
    <lineage>
        <taxon>Eukaryota</taxon>
        <taxon>Metazoa</taxon>
        <taxon>Ecdysozoa</taxon>
        <taxon>Arthropoda</taxon>
        <taxon>Hexapoda</taxon>
        <taxon>Insecta</taxon>
        <taxon>Pterygota</taxon>
        <taxon>Neoptera</taxon>
        <taxon>Endopterygota</taxon>
        <taxon>Hymenoptera</taxon>
        <taxon>Cephoidea</taxon>
        <taxon>Cephidae</taxon>
        <taxon>Cephus</taxon>
    </lineage>
</organism>
<gene>
    <name evidence="2" type="primary">LOC107272211</name>
</gene>
<name>A0AAJ7RQL6_CEPCN</name>
<evidence type="ECO:0000313" key="1">
    <source>
        <dbReference type="Proteomes" id="UP000694920"/>
    </source>
</evidence>
<proteinExistence type="predicted"/>
<keyword evidence="1" id="KW-1185">Reference proteome</keyword>
<evidence type="ECO:0000313" key="2">
    <source>
        <dbReference type="RefSeq" id="XP_024945309.1"/>
    </source>
</evidence>
<dbReference type="AlphaFoldDB" id="A0AAJ7RQL6"/>
<reference evidence="2" key="1">
    <citation type="submission" date="2025-08" db="UniProtKB">
        <authorList>
            <consortium name="RefSeq"/>
        </authorList>
    </citation>
    <scope>IDENTIFICATION</scope>
</reference>
<dbReference type="RefSeq" id="XP_024945309.1">
    <property type="nucleotide sequence ID" value="XM_025089541.1"/>
</dbReference>
<dbReference type="Proteomes" id="UP000694920">
    <property type="component" value="Unplaced"/>
</dbReference>
<accession>A0AAJ7RQL6</accession>